<evidence type="ECO:0000313" key="2">
    <source>
        <dbReference type="Proteomes" id="UP000018719"/>
    </source>
</evidence>
<name>V6HDJ2_9LEPT</name>
<proteinExistence type="predicted"/>
<gene>
    <name evidence="1" type="ORF">LEP1GSC047_3980</name>
</gene>
<protein>
    <submittedName>
        <fullName evidence="1">Uncharacterized protein</fullName>
    </submittedName>
</protein>
<dbReference type="EMBL" id="AHMM02000015">
    <property type="protein sequence ID" value="EQA37932.1"/>
    <property type="molecule type" value="Genomic_DNA"/>
</dbReference>
<dbReference type="Proteomes" id="UP000018719">
    <property type="component" value="Unassembled WGS sequence"/>
</dbReference>
<reference evidence="1 2" key="1">
    <citation type="submission" date="2013-05" db="EMBL/GenBank/DDBJ databases">
        <authorList>
            <person name="Harkins D.M."/>
            <person name="Durkin A.S."/>
            <person name="Brinkac L.M."/>
            <person name="Haft D.H."/>
            <person name="Selengut J.D."/>
            <person name="Sanka R."/>
            <person name="DePew J."/>
            <person name="Purushe J."/>
            <person name="Hartskeerl R.A."/>
            <person name="Ahmed A."/>
            <person name="van der Linden H."/>
            <person name="Goris M.G.A."/>
            <person name="Vinetz J.M."/>
            <person name="Sutton G.G."/>
            <person name="Nierman W.C."/>
            <person name="Fouts D.E."/>
        </authorList>
    </citation>
    <scope>NUCLEOTIDE SEQUENCE [LARGE SCALE GENOMIC DNA]</scope>
    <source>
        <strain evidence="1 2">10</strain>
    </source>
</reference>
<dbReference type="AlphaFoldDB" id="V6HDJ2"/>
<accession>V6HDJ2</accession>
<organism evidence="1 2">
    <name type="scientific">Leptospira inadai serovar Lyme str. 10</name>
    <dbReference type="NCBI Taxonomy" id="1049790"/>
    <lineage>
        <taxon>Bacteria</taxon>
        <taxon>Pseudomonadati</taxon>
        <taxon>Spirochaetota</taxon>
        <taxon>Spirochaetia</taxon>
        <taxon>Leptospirales</taxon>
        <taxon>Leptospiraceae</taxon>
        <taxon>Leptospira</taxon>
    </lineage>
</organism>
<comment type="caution">
    <text evidence="1">The sequence shown here is derived from an EMBL/GenBank/DDBJ whole genome shotgun (WGS) entry which is preliminary data.</text>
</comment>
<dbReference type="STRING" id="1049790.LEP1GSC047_3980"/>
<sequence length="38" mass="4764">MLSDNKGFKAHEIREIEKLVFEYRDQFLKAYNEFRNQR</sequence>
<evidence type="ECO:0000313" key="1">
    <source>
        <dbReference type="EMBL" id="EQA37932.1"/>
    </source>
</evidence>